<keyword evidence="1" id="KW-0812">Transmembrane</keyword>
<name>A0A5C1QEJ5_9SPIO</name>
<dbReference type="OrthoDB" id="308265at2"/>
<keyword evidence="1" id="KW-1133">Transmembrane helix</keyword>
<evidence type="ECO:0000313" key="2">
    <source>
        <dbReference type="EMBL" id="QEN05419.1"/>
    </source>
</evidence>
<feature type="transmembrane region" description="Helical" evidence="1">
    <location>
        <begin position="37"/>
        <end position="58"/>
    </location>
</feature>
<accession>A0A5C1QEJ5</accession>
<protein>
    <submittedName>
        <fullName evidence="2">AzlD domain-containing protein</fullName>
    </submittedName>
</protein>
<organism evidence="2 3">
    <name type="scientific">Thiospirochaeta perfilievii</name>
    <dbReference type="NCBI Taxonomy" id="252967"/>
    <lineage>
        <taxon>Bacteria</taxon>
        <taxon>Pseudomonadati</taxon>
        <taxon>Spirochaetota</taxon>
        <taxon>Spirochaetia</taxon>
        <taxon>Spirochaetales</taxon>
        <taxon>Spirochaetaceae</taxon>
        <taxon>Thiospirochaeta</taxon>
    </lineage>
</organism>
<sequence length="104" mass="11403">MKIILAILAMGIATSITRFFPFIIFSKKEPPKWLLSGAKLIPGAVMLTLVLTSLPLNISSDQSTLKWIGAGIVVLLHLLFKHPLISIFGGTTSYMLLLRLFPPV</sequence>
<dbReference type="Pfam" id="PF05437">
    <property type="entry name" value="AzlD"/>
    <property type="match status" value="1"/>
</dbReference>
<evidence type="ECO:0000313" key="3">
    <source>
        <dbReference type="Proteomes" id="UP000323824"/>
    </source>
</evidence>
<dbReference type="EMBL" id="CP035807">
    <property type="protein sequence ID" value="QEN05419.1"/>
    <property type="molecule type" value="Genomic_DNA"/>
</dbReference>
<dbReference type="Proteomes" id="UP000323824">
    <property type="component" value="Chromosome"/>
</dbReference>
<feature type="transmembrane region" description="Helical" evidence="1">
    <location>
        <begin position="64"/>
        <end position="80"/>
    </location>
</feature>
<reference evidence="2 3" key="1">
    <citation type="submission" date="2019-02" db="EMBL/GenBank/DDBJ databases">
        <authorList>
            <person name="Fomenkov A."/>
            <person name="Dubinina G."/>
            <person name="Grabovich M."/>
            <person name="Vincze T."/>
            <person name="Roberts R.J."/>
        </authorList>
    </citation>
    <scope>NUCLEOTIDE SEQUENCE [LARGE SCALE GENOMIC DNA]</scope>
    <source>
        <strain evidence="2 3">P</strain>
    </source>
</reference>
<dbReference type="AlphaFoldDB" id="A0A5C1QEJ5"/>
<dbReference type="RefSeq" id="WP_149568657.1">
    <property type="nucleotide sequence ID" value="NZ_CP035807.1"/>
</dbReference>
<reference evidence="2 3" key="2">
    <citation type="submission" date="2019-09" db="EMBL/GenBank/DDBJ databases">
        <title>Complete Genome Sequence and Methylome Analysis of free living Spirochaetas.</title>
        <authorList>
            <person name="Leshcheva N."/>
            <person name="Mikheeva N."/>
        </authorList>
    </citation>
    <scope>NUCLEOTIDE SEQUENCE [LARGE SCALE GENOMIC DNA]</scope>
    <source>
        <strain evidence="2 3">P</strain>
    </source>
</reference>
<dbReference type="InterPro" id="IPR008407">
    <property type="entry name" value="Brnchd-chn_aa_trnsp_AzlD"/>
</dbReference>
<keyword evidence="3" id="KW-1185">Reference proteome</keyword>
<gene>
    <name evidence="2" type="ORF">EW093_12080</name>
</gene>
<evidence type="ECO:0000256" key="1">
    <source>
        <dbReference type="SAM" id="Phobius"/>
    </source>
</evidence>
<keyword evidence="1" id="KW-0472">Membrane</keyword>
<feature type="transmembrane region" description="Helical" evidence="1">
    <location>
        <begin position="6"/>
        <end position="25"/>
    </location>
</feature>
<proteinExistence type="predicted"/>
<dbReference type="KEGG" id="sper:EW093_12080"/>